<dbReference type="PANTHER" id="PTHR46116">
    <property type="entry name" value="(E3-INDEPENDENT) E2 UBIQUITIN-CONJUGATING ENZYME"/>
    <property type="match status" value="1"/>
</dbReference>
<dbReference type="GO" id="GO:0016740">
    <property type="term" value="F:transferase activity"/>
    <property type="evidence" value="ECO:0007669"/>
    <property type="project" value="UniProtKB-KW"/>
</dbReference>
<dbReference type="PANTHER" id="PTHR46116:SF39">
    <property type="entry name" value="BACULOVIRAL IAP REPEAT-CONTAINING PROTEIN 6"/>
    <property type="match status" value="1"/>
</dbReference>
<proteinExistence type="predicted"/>
<dbReference type="InterPro" id="IPR016135">
    <property type="entry name" value="UBQ-conjugating_enzyme/RWD"/>
</dbReference>
<sequence>MSTSGPSSGMGSSSSKSESEYNVTNTEQDREVLQSVQNLRILCKQFHTHCRNPLCNRTLPIHDDPDRIDDWRAGARSIPPTTHLSAWTCRCKATTCVGCNFLPTLNARSFFTPLGVVNHCCDLGRLYTIYFLLCRFDDSQRQPEKEAPEKSKAKKKSPTKGTKAASISGVGYASGYDPVAYGGSWGPISVDEIDDIDGFPPDFASYASVVHAHYSTISTGPLPTTDEDEKKEQDALMIETLQLLSPCLPDASYPALMETNLFHLSILFDRITDLIRNDAIADVIERANLYVEVLSFVKLIANIPNLSGLLFEERPEKSRSPGLRALANPIIQDSSIPVISSSSRSASVFASSKNIYDQVKMYLKMAAKKTLTGGSAQTPVNPVKKEIMKLCEGILELHENLKTKADVAEQARVKMFGNVNAGFSIGAETAWGKYQEENRVTFTDEVLVAHRFTSDINAFKSSGAKNRLNTISKEVATLTTSLPPGIFLKVAESRSDVMKVLIVGSGGSPYAGGLFTFDIFLPPDYPIVPPKMAFVLDGNDTDTYSFNPNLHVGGSVCLSILNTWSGMPQEMWQPNKSTILAVLVSVQAMILGAPYPWHNEPGHENEGESPQVKENKMVVQTKTLRYAMIAWVENTFQDPKAKEHVWADISKTYWKYNGKNVLAEVDTWVPDNPRLLNFSPNLPYPLGPKKGRGKSVPNTQIQGVNLLNKLAVVLGLDPPYPDVEPEDKKKKGLLSKLMKGKRKVSESDLNLAHHLKKQKSESNHSGSFEQKWIYTGTHNQKESRAACKEFGIGSASSIKETIKKLEKHVNEKGKANPALMEKWGKSIYVEEPDLEASSAGSSFPGEESTGLSDSEY</sequence>
<dbReference type="Gene3D" id="3.10.110.10">
    <property type="entry name" value="Ubiquitin Conjugating Enzyme"/>
    <property type="match status" value="1"/>
</dbReference>
<keyword evidence="6" id="KW-1185">Reference proteome</keyword>
<dbReference type="RefSeq" id="XP_018069752.1">
    <property type="nucleotide sequence ID" value="XM_018220022.1"/>
</dbReference>
<dbReference type="Pfam" id="PF00179">
    <property type="entry name" value="UQ_con"/>
    <property type="match status" value="1"/>
</dbReference>
<feature type="domain" description="UBC core" evidence="4">
    <location>
        <begin position="466"/>
        <end position="628"/>
    </location>
</feature>
<name>A0A194X6G2_MOLSC</name>
<dbReference type="SUPFAM" id="SSF54495">
    <property type="entry name" value="UBC-like"/>
    <property type="match status" value="1"/>
</dbReference>
<evidence type="ECO:0000256" key="2">
    <source>
        <dbReference type="ARBA" id="ARBA00022786"/>
    </source>
</evidence>
<organism evidence="5 6">
    <name type="scientific">Mollisia scopiformis</name>
    <name type="common">Conifer needle endophyte fungus</name>
    <name type="synonym">Phialocephala scopiformis</name>
    <dbReference type="NCBI Taxonomy" id="149040"/>
    <lineage>
        <taxon>Eukaryota</taxon>
        <taxon>Fungi</taxon>
        <taxon>Dikarya</taxon>
        <taxon>Ascomycota</taxon>
        <taxon>Pezizomycotina</taxon>
        <taxon>Leotiomycetes</taxon>
        <taxon>Helotiales</taxon>
        <taxon>Mollisiaceae</taxon>
        <taxon>Mollisia</taxon>
    </lineage>
</organism>
<evidence type="ECO:0000313" key="5">
    <source>
        <dbReference type="EMBL" id="KUJ15397.1"/>
    </source>
</evidence>
<feature type="region of interest" description="Disordered" evidence="3">
    <location>
        <begin position="834"/>
        <end position="856"/>
    </location>
</feature>
<feature type="compositionally biased region" description="Low complexity" evidence="3">
    <location>
        <begin position="1"/>
        <end position="16"/>
    </location>
</feature>
<dbReference type="OrthoDB" id="47801at2759"/>
<feature type="region of interest" description="Disordered" evidence="3">
    <location>
        <begin position="1"/>
        <end position="27"/>
    </location>
</feature>
<dbReference type="AlphaFoldDB" id="A0A194X6G2"/>
<evidence type="ECO:0000313" key="6">
    <source>
        <dbReference type="Proteomes" id="UP000070700"/>
    </source>
</evidence>
<evidence type="ECO:0000256" key="3">
    <source>
        <dbReference type="SAM" id="MobiDB-lite"/>
    </source>
</evidence>
<keyword evidence="2" id="KW-0833">Ubl conjugation pathway</keyword>
<evidence type="ECO:0000256" key="1">
    <source>
        <dbReference type="ARBA" id="ARBA00022679"/>
    </source>
</evidence>
<dbReference type="SMART" id="SM00212">
    <property type="entry name" value="UBCc"/>
    <property type="match status" value="1"/>
</dbReference>
<reference evidence="5 6" key="1">
    <citation type="submission" date="2015-10" db="EMBL/GenBank/DDBJ databases">
        <title>Full genome of DAOMC 229536 Phialocephala scopiformis, a fungal endophyte of spruce producing the potent anti-insectan compound rugulosin.</title>
        <authorList>
            <consortium name="DOE Joint Genome Institute"/>
            <person name="Walker A.K."/>
            <person name="Frasz S.L."/>
            <person name="Seifert K.A."/>
            <person name="Miller J.D."/>
            <person name="Mondo S.J."/>
            <person name="Labutti K."/>
            <person name="Lipzen A."/>
            <person name="Dockter R."/>
            <person name="Kennedy M."/>
            <person name="Grigoriev I.V."/>
            <person name="Spatafora J.W."/>
        </authorList>
    </citation>
    <scope>NUCLEOTIDE SEQUENCE [LARGE SCALE GENOMIC DNA]</scope>
    <source>
        <strain evidence="5 6">CBS 120377</strain>
    </source>
</reference>
<dbReference type="Proteomes" id="UP000070700">
    <property type="component" value="Unassembled WGS sequence"/>
</dbReference>
<protein>
    <recommendedName>
        <fullName evidence="4">UBC core domain-containing protein</fullName>
    </recommendedName>
</protein>
<gene>
    <name evidence="5" type="ORF">LY89DRAFT_735511</name>
</gene>
<dbReference type="InParanoid" id="A0A194X6G2"/>
<dbReference type="EMBL" id="KQ947418">
    <property type="protein sequence ID" value="KUJ15397.1"/>
    <property type="molecule type" value="Genomic_DNA"/>
</dbReference>
<dbReference type="PROSITE" id="PS50127">
    <property type="entry name" value="UBC_2"/>
    <property type="match status" value="1"/>
</dbReference>
<dbReference type="KEGG" id="psco:LY89DRAFT_735511"/>
<dbReference type="GeneID" id="28829748"/>
<accession>A0A194X6G2</accession>
<keyword evidence="1" id="KW-0808">Transferase</keyword>
<feature type="region of interest" description="Disordered" evidence="3">
    <location>
        <begin position="143"/>
        <end position="165"/>
    </location>
</feature>
<evidence type="ECO:0000259" key="4">
    <source>
        <dbReference type="PROSITE" id="PS50127"/>
    </source>
</evidence>
<dbReference type="InterPro" id="IPR000608">
    <property type="entry name" value="UBC"/>
</dbReference>
<dbReference type="STRING" id="149040.A0A194X6G2"/>